<dbReference type="RefSeq" id="WP_030031777.1">
    <property type="nucleotide sequence ID" value="NZ_BA000058.1"/>
</dbReference>
<dbReference type="EMBL" id="BA000058">
    <property type="protein sequence ID" value="BAO04740.1"/>
    <property type="molecule type" value="Genomic_DNA"/>
</dbReference>
<dbReference type="GO" id="GO:0016740">
    <property type="term" value="F:transferase activity"/>
    <property type="evidence" value="ECO:0007669"/>
    <property type="project" value="UniProtKB-KW"/>
</dbReference>
<dbReference type="Proteomes" id="UP000054164">
    <property type="component" value="Unassembled WGS sequence"/>
</dbReference>
<dbReference type="AlphaFoldDB" id="A0A060N5C9"/>
<proteinExistence type="predicted"/>
<sequence>MIKYYIIELIEDVSNPWNIDEYSKGRKIMVWEDTNSNCYWTVNTNDNFKTNCAKKIYEFIGKEI</sequence>
<evidence type="ECO:0000313" key="1">
    <source>
        <dbReference type="EMBL" id="BAO04740.1"/>
    </source>
</evidence>
<name>A0A060N5C9_CLOBO</name>
<protein>
    <submittedName>
        <fullName evidence="1">tRNA dimethylallyltransferase</fullName>
    </submittedName>
</protein>
<keyword evidence="1" id="KW-0808">Transferase</keyword>
<organism evidence="1">
    <name type="scientific">Clostridium botulinum B str. Osaka05</name>
    <dbReference type="NCBI Taxonomy" id="1407017"/>
    <lineage>
        <taxon>Bacteria</taxon>
        <taxon>Bacillati</taxon>
        <taxon>Bacillota</taxon>
        <taxon>Clostridia</taxon>
        <taxon>Eubacteriales</taxon>
        <taxon>Clostridiaceae</taxon>
        <taxon>Clostridium</taxon>
    </lineage>
</organism>
<gene>
    <name evidence="1" type="ORF">CBO05P1_021</name>
</gene>
<dbReference type="HOGENOM" id="CLU_2859703_0_0_9"/>
<reference evidence="1" key="1">
    <citation type="submission" date="2013-10" db="EMBL/GenBank/DDBJ databases">
        <title>Draft genome sequence of Clostridium botulinum type B strain Osaka05.</title>
        <authorList>
            <person name="Sakaguchi Y."/>
            <person name="Hosomi K."/>
            <person name="Uchiyama J."/>
            <person name="Ogura Y."/>
            <person name="Sakaguchi M."/>
            <person name="Kohda T."/>
            <person name="Mukamoto M."/>
            <person name="Misawa N."/>
            <person name="Matsuzaki S."/>
            <person name="Hayashi T."/>
            <person name="Kozaki S."/>
        </authorList>
    </citation>
    <scope>NUCLEOTIDE SEQUENCE</scope>
    <source>
        <strain evidence="1">Osaka05</strain>
    </source>
</reference>
<accession>A0A060N5C9</accession>